<dbReference type="HOGENOM" id="CLU_046752_5_0_1"/>
<dbReference type="Pfam" id="PF03184">
    <property type="entry name" value="DDE_1"/>
    <property type="match status" value="1"/>
</dbReference>
<evidence type="ECO:0000313" key="2">
    <source>
        <dbReference type="EMBL" id="EKC39645.1"/>
    </source>
</evidence>
<reference evidence="2" key="1">
    <citation type="journal article" date="2012" name="Nature">
        <title>The oyster genome reveals stress adaptation and complexity of shell formation.</title>
        <authorList>
            <person name="Zhang G."/>
            <person name="Fang X."/>
            <person name="Guo X."/>
            <person name="Li L."/>
            <person name="Luo R."/>
            <person name="Xu F."/>
            <person name="Yang P."/>
            <person name="Zhang L."/>
            <person name="Wang X."/>
            <person name="Qi H."/>
            <person name="Xiong Z."/>
            <person name="Que H."/>
            <person name="Xie Y."/>
            <person name="Holland P.W."/>
            <person name="Paps J."/>
            <person name="Zhu Y."/>
            <person name="Wu F."/>
            <person name="Chen Y."/>
            <person name="Wang J."/>
            <person name="Peng C."/>
            <person name="Meng J."/>
            <person name="Yang L."/>
            <person name="Liu J."/>
            <person name="Wen B."/>
            <person name="Zhang N."/>
            <person name="Huang Z."/>
            <person name="Zhu Q."/>
            <person name="Feng Y."/>
            <person name="Mount A."/>
            <person name="Hedgecock D."/>
            <person name="Xu Z."/>
            <person name="Liu Y."/>
            <person name="Domazet-Loso T."/>
            <person name="Du Y."/>
            <person name="Sun X."/>
            <person name="Zhang S."/>
            <person name="Liu B."/>
            <person name="Cheng P."/>
            <person name="Jiang X."/>
            <person name="Li J."/>
            <person name="Fan D."/>
            <person name="Wang W."/>
            <person name="Fu W."/>
            <person name="Wang T."/>
            <person name="Wang B."/>
            <person name="Zhang J."/>
            <person name="Peng Z."/>
            <person name="Li Y."/>
            <person name="Li N."/>
            <person name="Wang J."/>
            <person name="Chen M."/>
            <person name="He Y."/>
            <person name="Tan F."/>
            <person name="Song X."/>
            <person name="Zheng Q."/>
            <person name="Huang R."/>
            <person name="Yang H."/>
            <person name="Du X."/>
            <person name="Chen L."/>
            <person name="Yang M."/>
            <person name="Gaffney P.M."/>
            <person name="Wang S."/>
            <person name="Luo L."/>
            <person name="She Z."/>
            <person name="Ming Y."/>
            <person name="Huang W."/>
            <person name="Zhang S."/>
            <person name="Huang B."/>
            <person name="Zhang Y."/>
            <person name="Qu T."/>
            <person name="Ni P."/>
            <person name="Miao G."/>
            <person name="Wang J."/>
            <person name="Wang Q."/>
            <person name="Steinberg C.E."/>
            <person name="Wang H."/>
            <person name="Li N."/>
            <person name="Qian L."/>
            <person name="Zhang G."/>
            <person name="Li Y."/>
            <person name="Yang H."/>
            <person name="Liu X."/>
            <person name="Wang J."/>
            <person name="Yin Y."/>
            <person name="Wang J."/>
        </authorList>
    </citation>
    <scope>NUCLEOTIDE SEQUENCE [LARGE SCALE GENOMIC DNA]</scope>
    <source>
        <strain evidence="2">05x7-T-G4-1.051#20</strain>
    </source>
</reference>
<gene>
    <name evidence="2" type="ORF">CGI_10025101</name>
</gene>
<dbReference type="GO" id="GO:0003676">
    <property type="term" value="F:nucleic acid binding"/>
    <property type="evidence" value="ECO:0007669"/>
    <property type="project" value="InterPro"/>
</dbReference>
<dbReference type="InParanoid" id="K1RE79"/>
<dbReference type="AlphaFoldDB" id="K1RE79"/>
<organism evidence="2">
    <name type="scientific">Magallana gigas</name>
    <name type="common">Pacific oyster</name>
    <name type="synonym">Crassostrea gigas</name>
    <dbReference type="NCBI Taxonomy" id="29159"/>
    <lineage>
        <taxon>Eukaryota</taxon>
        <taxon>Metazoa</taxon>
        <taxon>Spiralia</taxon>
        <taxon>Lophotrochozoa</taxon>
        <taxon>Mollusca</taxon>
        <taxon>Bivalvia</taxon>
        <taxon>Autobranchia</taxon>
        <taxon>Pteriomorphia</taxon>
        <taxon>Ostreida</taxon>
        <taxon>Ostreoidea</taxon>
        <taxon>Ostreidae</taxon>
        <taxon>Magallana</taxon>
    </lineage>
</organism>
<sequence>MNDYIDKINLPYVNKVKDDLDLPFGQRALVIFDCFRGQITEEFTAKHFANRLIYVNIPPNCTDLFQPMDLSVNKSVKSFLTNEFESWYAAQVCDQLSGSPDNKKVKVNRSLTRMKSLGAKWPTKLYDYMKTKPEIVINSFRDIICIGT</sequence>
<feature type="domain" description="DDE-1" evidence="1">
    <location>
        <begin position="22"/>
        <end position="113"/>
    </location>
</feature>
<protein>
    <recommendedName>
        <fullName evidence="1">DDE-1 domain-containing protein</fullName>
    </recommendedName>
</protein>
<dbReference type="EMBL" id="JH816450">
    <property type="protein sequence ID" value="EKC39645.1"/>
    <property type="molecule type" value="Genomic_DNA"/>
</dbReference>
<accession>K1RE79</accession>
<evidence type="ECO:0000259" key="1">
    <source>
        <dbReference type="Pfam" id="PF03184"/>
    </source>
</evidence>
<dbReference type="InterPro" id="IPR004875">
    <property type="entry name" value="DDE_SF_endonuclease_dom"/>
</dbReference>
<name>K1RE79_MAGGI</name>
<proteinExistence type="predicted"/>